<organism evidence="3 4">
    <name type="scientific">Spirochaeta africana (strain ATCC 700263 / DSM 8902 / Z-7692)</name>
    <dbReference type="NCBI Taxonomy" id="889378"/>
    <lineage>
        <taxon>Bacteria</taxon>
        <taxon>Pseudomonadati</taxon>
        <taxon>Spirochaetota</taxon>
        <taxon>Spirochaetia</taxon>
        <taxon>Spirochaetales</taxon>
        <taxon>Spirochaetaceae</taxon>
        <taxon>Spirochaeta</taxon>
    </lineage>
</organism>
<keyword evidence="1" id="KW-0067">ATP-binding</keyword>
<evidence type="ECO:0000259" key="2">
    <source>
        <dbReference type="PROSITE" id="PS50975"/>
    </source>
</evidence>
<evidence type="ECO:0000256" key="1">
    <source>
        <dbReference type="PROSITE-ProRule" id="PRU00409"/>
    </source>
</evidence>
<protein>
    <recommendedName>
        <fullName evidence="2">ATP-grasp domain-containing protein</fullName>
    </recommendedName>
</protein>
<evidence type="ECO:0000313" key="4">
    <source>
        <dbReference type="Proteomes" id="UP000007383"/>
    </source>
</evidence>
<dbReference type="InterPro" id="IPR011761">
    <property type="entry name" value="ATP-grasp"/>
</dbReference>
<evidence type="ECO:0000313" key="3">
    <source>
        <dbReference type="EMBL" id="AFG36142.1"/>
    </source>
</evidence>
<feature type="domain" description="ATP-grasp" evidence="2">
    <location>
        <begin position="122"/>
        <end position="304"/>
    </location>
</feature>
<dbReference type="Gene3D" id="3.30.470.20">
    <property type="entry name" value="ATP-grasp fold, B domain"/>
    <property type="match status" value="1"/>
</dbReference>
<dbReference type="EMBL" id="CP003282">
    <property type="protein sequence ID" value="AFG36142.1"/>
    <property type="molecule type" value="Genomic_DNA"/>
</dbReference>
<dbReference type="eggNOG" id="COG3919">
    <property type="taxonomic scope" value="Bacteria"/>
</dbReference>
<dbReference type="GO" id="GO:0046872">
    <property type="term" value="F:metal ion binding"/>
    <property type="evidence" value="ECO:0007669"/>
    <property type="project" value="InterPro"/>
</dbReference>
<name>H9UF49_SPIAZ</name>
<keyword evidence="4" id="KW-1185">Reference proteome</keyword>
<accession>H9UF49</accession>
<dbReference type="Proteomes" id="UP000007383">
    <property type="component" value="Chromosome"/>
</dbReference>
<dbReference type="PATRIC" id="fig|889378.3.peg.36"/>
<dbReference type="KEGG" id="sfc:Spiaf_0033"/>
<dbReference type="GO" id="GO:0005524">
    <property type="term" value="F:ATP binding"/>
    <property type="evidence" value="ECO:0007669"/>
    <property type="project" value="UniProtKB-UniRule"/>
</dbReference>
<dbReference type="PROSITE" id="PS50975">
    <property type="entry name" value="ATP_GRASP"/>
    <property type="match status" value="1"/>
</dbReference>
<keyword evidence="1" id="KW-0547">Nucleotide-binding</keyword>
<dbReference type="SUPFAM" id="SSF56059">
    <property type="entry name" value="Glutathione synthetase ATP-binding domain-like"/>
    <property type="match status" value="1"/>
</dbReference>
<reference evidence="4" key="1">
    <citation type="journal article" date="2013" name="Stand. Genomic Sci.">
        <title>Complete genome sequence of the halophilic bacterium Spirochaeta africana type strain (Z-7692(T)) from the alkaline Lake Magadi in the East African Rift.</title>
        <authorList>
            <person name="Liolos K."/>
            <person name="Abt B."/>
            <person name="Scheuner C."/>
            <person name="Teshima H."/>
            <person name="Held B."/>
            <person name="Lapidus A."/>
            <person name="Nolan M."/>
            <person name="Lucas S."/>
            <person name="Deshpande S."/>
            <person name="Cheng J.F."/>
            <person name="Tapia R."/>
            <person name="Goodwin L.A."/>
            <person name="Pitluck S."/>
            <person name="Pagani I."/>
            <person name="Ivanova N."/>
            <person name="Mavromatis K."/>
            <person name="Mikhailova N."/>
            <person name="Huntemann M."/>
            <person name="Pati A."/>
            <person name="Chen A."/>
            <person name="Palaniappan K."/>
            <person name="Land M."/>
            <person name="Rohde M."/>
            <person name="Tindall B.J."/>
            <person name="Detter J.C."/>
            <person name="Goker M."/>
            <person name="Bristow J."/>
            <person name="Eisen J.A."/>
            <person name="Markowitz V."/>
            <person name="Hugenholtz P."/>
            <person name="Woyke T."/>
            <person name="Klenk H.P."/>
            <person name="Kyrpides N.C."/>
        </authorList>
    </citation>
    <scope>NUCLEOTIDE SEQUENCE</scope>
    <source>
        <strain evidence="4">ATCC 700263 / DSM 8902 / Z-7692</strain>
    </source>
</reference>
<dbReference type="AlphaFoldDB" id="H9UF49"/>
<gene>
    <name evidence="3" type="ordered locus">Spiaf_0033</name>
</gene>
<sequence>MSNRAVLVISGFNNRAVIAFCRWATDNAIPFHIVASSQQDPIFLTEYKNRVSITRESPQLSPELFCMWVESMCRQYGYEKIIILPSTEYLNRFLLKNRVAIESAGCAIPLVNEDLYRKISDKYSFSKLCASYGLDVPVEFDQLPESLPFVAKPHSYLSATGSQLIPHLIQDTVELERFRKNEDVSNYFFQEFIFGQSLYLLAYISKENPDNTILFSQENLMQQSKGGSIVLARSSGFHLSEIASRYVAMLGEQNYFGLIMVEVRRDPSRDRYYMIEANPRLWGPMQFCVDNNVDLLGSMLKDNKFEISKPKMFFTPTEYYFWSGGITEHSQPIAYHSYTADDFANNFYKIRQYDIFARKDTIELFINEL</sequence>
<dbReference type="STRING" id="889378.Spiaf_0033"/>
<proteinExistence type="predicted"/>
<dbReference type="OrthoDB" id="5420347at2"/>
<dbReference type="RefSeq" id="WP_014454140.1">
    <property type="nucleotide sequence ID" value="NC_017098.1"/>
</dbReference>
<dbReference type="HOGENOM" id="CLU_749865_0_0_12"/>